<protein>
    <submittedName>
        <fullName evidence="2">Uncharacterized protein</fullName>
    </submittedName>
</protein>
<keyword evidence="3" id="KW-1185">Reference proteome</keyword>
<organism evidence="2 3">
    <name type="scientific">Hydnum rufescens UP504</name>
    <dbReference type="NCBI Taxonomy" id="1448309"/>
    <lineage>
        <taxon>Eukaryota</taxon>
        <taxon>Fungi</taxon>
        <taxon>Dikarya</taxon>
        <taxon>Basidiomycota</taxon>
        <taxon>Agaricomycotina</taxon>
        <taxon>Agaricomycetes</taxon>
        <taxon>Cantharellales</taxon>
        <taxon>Hydnaceae</taxon>
        <taxon>Hydnum</taxon>
    </lineage>
</organism>
<dbReference type="Proteomes" id="UP000886523">
    <property type="component" value="Unassembled WGS sequence"/>
</dbReference>
<feature type="compositionally biased region" description="Basic and acidic residues" evidence="1">
    <location>
        <begin position="267"/>
        <end position="278"/>
    </location>
</feature>
<accession>A0A9P6DS14</accession>
<comment type="caution">
    <text evidence="2">The sequence shown here is derived from an EMBL/GenBank/DDBJ whole genome shotgun (WGS) entry which is preliminary data.</text>
</comment>
<evidence type="ECO:0000313" key="2">
    <source>
        <dbReference type="EMBL" id="KAF9509049.1"/>
    </source>
</evidence>
<reference evidence="2" key="1">
    <citation type="journal article" date="2020" name="Nat. Commun.">
        <title>Large-scale genome sequencing of mycorrhizal fungi provides insights into the early evolution of symbiotic traits.</title>
        <authorList>
            <person name="Miyauchi S."/>
            <person name="Kiss E."/>
            <person name="Kuo A."/>
            <person name="Drula E."/>
            <person name="Kohler A."/>
            <person name="Sanchez-Garcia M."/>
            <person name="Morin E."/>
            <person name="Andreopoulos B."/>
            <person name="Barry K.W."/>
            <person name="Bonito G."/>
            <person name="Buee M."/>
            <person name="Carver A."/>
            <person name="Chen C."/>
            <person name="Cichocki N."/>
            <person name="Clum A."/>
            <person name="Culley D."/>
            <person name="Crous P.W."/>
            <person name="Fauchery L."/>
            <person name="Girlanda M."/>
            <person name="Hayes R.D."/>
            <person name="Keri Z."/>
            <person name="LaButti K."/>
            <person name="Lipzen A."/>
            <person name="Lombard V."/>
            <person name="Magnuson J."/>
            <person name="Maillard F."/>
            <person name="Murat C."/>
            <person name="Nolan M."/>
            <person name="Ohm R.A."/>
            <person name="Pangilinan J."/>
            <person name="Pereira M.F."/>
            <person name="Perotto S."/>
            <person name="Peter M."/>
            <person name="Pfister S."/>
            <person name="Riley R."/>
            <person name="Sitrit Y."/>
            <person name="Stielow J.B."/>
            <person name="Szollosi G."/>
            <person name="Zifcakova L."/>
            <person name="Stursova M."/>
            <person name="Spatafora J.W."/>
            <person name="Tedersoo L."/>
            <person name="Vaario L.M."/>
            <person name="Yamada A."/>
            <person name="Yan M."/>
            <person name="Wang P."/>
            <person name="Xu J."/>
            <person name="Bruns T."/>
            <person name="Baldrian P."/>
            <person name="Vilgalys R."/>
            <person name="Dunand C."/>
            <person name="Henrissat B."/>
            <person name="Grigoriev I.V."/>
            <person name="Hibbett D."/>
            <person name="Nagy L.G."/>
            <person name="Martin F.M."/>
        </authorList>
    </citation>
    <scope>NUCLEOTIDE SEQUENCE</scope>
    <source>
        <strain evidence="2">UP504</strain>
    </source>
</reference>
<feature type="region of interest" description="Disordered" evidence="1">
    <location>
        <begin position="58"/>
        <end position="78"/>
    </location>
</feature>
<gene>
    <name evidence="2" type="ORF">BS47DRAFT_1397311</name>
</gene>
<feature type="compositionally biased region" description="Polar residues" evidence="1">
    <location>
        <begin position="406"/>
        <end position="420"/>
    </location>
</feature>
<evidence type="ECO:0000313" key="3">
    <source>
        <dbReference type="Proteomes" id="UP000886523"/>
    </source>
</evidence>
<proteinExistence type="predicted"/>
<evidence type="ECO:0000256" key="1">
    <source>
        <dbReference type="SAM" id="MobiDB-lite"/>
    </source>
</evidence>
<sequence>MFDPIHGHATPVRLESHSSNDDFTMSTFFNKISSKRLPSDVPSLSGNRQSLIDLSFDSLSKPGGDEPTPTKHLVGRPIAPLMPKSSAPLLQDSTEIHTPKNVGALDATQFSKSSLNEMRHVTGNGHLKRPPPSPSKFSHHLTVNHEARHSRRSSLDVSSLTLNIKDRLAQDDMSFDIINDEISILSELTEGDAPASVTNHPQLKSSIVPQTAPAMMTEFVLPPLGFETNLISQKKLSTSLAPNAEVPIIPSFDFGSEPILSTLDILPDDKGETTKGKDQAPPNTRKRPREAQQNSKARSHRGRPRPTQARTMNRPPKHAQKHAPPNMVTKKEPYAQRTNAKPPGSTHQDKQTAGARDTHKASSNEDKGSAKPTPPPNHRHQESNDEPPNHPTPSETSQPRQEENTVKNGQQRPQPSNPENKAQKHSSDKPNITRKYTP</sequence>
<feature type="compositionally biased region" description="Basic and acidic residues" evidence="1">
    <location>
        <begin position="356"/>
        <end position="369"/>
    </location>
</feature>
<dbReference type="EMBL" id="MU129045">
    <property type="protein sequence ID" value="KAF9509049.1"/>
    <property type="molecule type" value="Genomic_DNA"/>
</dbReference>
<name>A0A9P6DS14_9AGAM</name>
<dbReference type="AlphaFoldDB" id="A0A9P6DS14"/>
<dbReference type="OrthoDB" id="10678221at2759"/>
<feature type="region of interest" description="Disordered" evidence="1">
    <location>
        <begin position="263"/>
        <end position="438"/>
    </location>
</feature>